<organism evidence="2 3">
    <name type="scientific">Gracilariopsis chorda</name>
    <dbReference type="NCBI Taxonomy" id="448386"/>
    <lineage>
        <taxon>Eukaryota</taxon>
        <taxon>Rhodophyta</taxon>
        <taxon>Florideophyceae</taxon>
        <taxon>Rhodymeniophycidae</taxon>
        <taxon>Gracilariales</taxon>
        <taxon>Gracilariaceae</taxon>
        <taxon>Gracilariopsis</taxon>
    </lineage>
</organism>
<accession>A0A2V3IXB9</accession>
<dbReference type="Proteomes" id="UP000247409">
    <property type="component" value="Unassembled WGS sequence"/>
</dbReference>
<dbReference type="AlphaFoldDB" id="A0A2V3IXB9"/>
<feature type="compositionally biased region" description="Basic and acidic residues" evidence="1">
    <location>
        <begin position="98"/>
        <end position="110"/>
    </location>
</feature>
<proteinExistence type="predicted"/>
<dbReference type="EMBL" id="NBIV01000032">
    <property type="protein sequence ID" value="PXF46804.1"/>
    <property type="molecule type" value="Genomic_DNA"/>
</dbReference>
<reference evidence="2 3" key="1">
    <citation type="journal article" date="2018" name="Mol. Biol. Evol.">
        <title>Analysis of the draft genome of the red seaweed Gracilariopsis chorda provides insights into genome size evolution in Rhodophyta.</title>
        <authorList>
            <person name="Lee J."/>
            <person name="Yang E.C."/>
            <person name="Graf L."/>
            <person name="Yang J.H."/>
            <person name="Qiu H."/>
            <person name="Zel Zion U."/>
            <person name="Chan C.X."/>
            <person name="Stephens T.G."/>
            <person name="Weber A.P.M."/>
            <person name="Boo G.H."/>
            <person name="Boo S.M."/>
            <person name="Kim K.M."/>
            <person name="Shin Y."/>
            <person name="Jung M."/>
            <person name="Lee S.J."/>
            <person name="Yim H.S."/>
            <person name="Lee J.H."/>
            <person name="Bhattacharya D."/>
            <person name="Yoon H.S."/>
        </authorList>
    </citation>
    <scope>NUCLEOTIDE SEQUENCE [LARGE SCALE GENOMIC DNA]</scope>
    <source>
        <strain evidence="2 3">SKKU-2015</strain>
        <tissue evidence="2">Whole body</tissue>
    </source>
</reference>
<evidence type="ECO:0000313" key="3">
    <source>
        <dbReference type="Proteomes" id="UP000247409"/>
    </source>
</evidence>
<keyword evidence="3" id="KW-1185">Reference proteome</keyword>
<gene>
    <name evidence="2" type="ORF">BWQ96_03333</name>
</gene>
<evidence type="ECO:0000256" key="1">
    <source>
        <dbReference type="SAM" id="MobiDB-lite"/>
    </source>
</evidence>
<sequence>MDFLSSYYVLSPGALYSPRCTHSVFGDLPVRNRTRDEVQLEKMKNGDYKEVREHRKMGERRKTRVHFVASICEESERLESISLTPKRQDQEENPCNQGKEELHREEEKGNAAVDKRVSIFGIRIGKVHTRQ</sequence>
<protein>
    <submittedName>
        <fullName evidence="2">Uncharacterized protein</fullName>
    </submittedName>
</protein>
<feature type="region of interest" description="Disordered" evidence="1">
    <location>
        <begin position="82"/>
        <end position="110"/>
    </location>
</feature>
<evidence type="ECO:0000313" key="2">
    <source>
        <dbReference type="EMBL" id="PXF46804.1"/>
    </source>
</evidence>
<comment type="caution">
    <text evidence="2">The sequence shown here is derived from an EMBL/GenBank/DDBJ whole genome shotgun (WGS) entry which is preliminary data.</text>
</comment>
<name>A0A2V3IXB9_9FLOR</name>